<feature type="region of interest" description="Disordered" evidence="1">
    <location>
        <begin position="1"/>
        <end position="41"/>
    </location>
</feature>
<reference evidence="3" key="1">
    <citation type="submission" date="2022-04" db="EMBL/GenBank/DDBJ databases">
        <title>Halocatena sp. nov., isolated from a salt lake.</title>
        <authorList>
            <person name="Cui H.-L."/>
        </authorList>
    </citation>
    <scope>NUCLEOTIDE SEQUENCE</scope>
    <source>
        <strain evidence="3">AD-1</strain>
    </source>
</reference>
<evidence type="ECO:0000313" key="4">
    <source>
        <dbReference type="Proteomes" id="UP000831768"/>
    </source>
</evidence>
<feature type="compositionally biased region" description="Basic and acidic residues" evidence="1">
    <location>
        <begin position="7"/>
        <end position="28"/>
    </location>
</feature>
<sequence>MTGENDGYVHDPESFRDQTDHDEPDRTTKAYLDGPKGDRSDQAFGRRGWFLLGMLAVAFVVAPATILYLPYAEPVITALGLSFRDAYLVLPLVPALALGSVAVWTAISGVR</sequence>
<feature type="transmembrane region" description="Helical" evidence="2">
    <location>
        <begin position="86"/>
        <end position="107"/>
    </location>
</feature>
<keyword evidence="2" id="KW-0812">Transmembrane</keyword>
<dbReference type="KEGG" id="haad:MW046_02860"/>
<evidence type="ECO:0000256" key="2">
    <source>
        <dbReference type="SAM" id="Phobius"/>
    </source>
</evidence>
<dbReference type="GeneID" id="71926953"/>
<organism evidence="3 4">
    <name type="scientific">Halocatena salina</name>
    <dbReference type="NCBI Taxonomy" id="2934340"/>
    <lineage>
        <taxon>Archaea</taxon>
        <taxon>Methanobacteriati</taxon>
        <taxon>Methanobacteriota</taxon>
        <taxon>Stenosarchaea group</taxon>
        <taxon>Halobacteria</taxon>
        <taxon>Halobacteriales</taxon>
        <taxon>Natronomonadaceae</taxon>
        <taxon>Halocatena</taxon>
    </lineage>
</organism>
<gene>
    <name evidence="3" type="ORF">MW046_02860</name>
</gene>
<keyword evidence="4" id="KW-1185">Reference proteome</keyword>
<dbReference type="AlphaFoldDB" id="A0A8U0A2W2"/>
<dbReference type="Proteomes" id="UP000831768">
    <property type="component" value="Chromosome"/>
</dbReference>
<dbReference type="EMBL" id="CP096019">
    <property type="protein sequence ID" value="UPM43394.1"/>
    <property type="molecule type" value="Genomic_DNA"/>
</dbReference>
<dbReference type="InterPro" id="IPR058283">
    <property type="entry name" value="DUF7977"/>
</dbReference>
<proteinExistence type="predicted"/>
<accession>A0A8U0A2W2</accession>
<name>A0A8U0A2W2_9EURY</name>
<dbReference type="Pfam" id="PF25932">
    <property type="entry name" value="DUF7977"/>
    <property type="match status" value="1"/>
</dbReference>
<protein>
    <submittedName>
        <fullName evidence="3">Uncharacterized protein</fullName>
    </submittedName>
</protein>
<evidence type="ECO:0000256" key="1">
    <source>
        <dbReference type="SAM" id="MobiDB-lite"/>
    </source>
</evidence>
<evidence type="ECO:0000313" key="3">
    <source>
        <dbReference type="EMBL" id="UPM43394.1"/>
    </source>
</evidence>
<keyword evidence="2" id="KW-0472">Membrane</keyword>
<dbReference type="RefSeq" id="WP_247994061.1">
    <property type="nucleotide sequence ID" value="NZ_CP096019.1"/>
</dbReference>
<feature type="transmembrane region" description="Helical" evidence="2">
    <location>
        <begin position="49"/>
        <end position="71"/>
    </location>
</feature>
<keyword evidence="2" id="KW-1133">Transmembrane helix</keyword>